<gene>
    <name evidence="1" type="ORF">LTR37_009726</name>
</gene>
<protein>
    <submittedName>
        <fullName evidence="1">Uncharacterized protein</fullName>
    </submittedName>
</protein>
<evidence type="ECO:0000313" key="2">
    <source>
        <dbReference type="Proteomes" id="UP001281147"/>
    </source>
</evidence>
<dbReference type="EMBL" id="JAUTXU010000077">
    <property type="protein sequence ID" value="KAK3711346.1"/>
    <property type="molecule type" value="Genomic_DNA"/>
</dbReference>
<comment type="caution">
    <text evidence="1">The sequence shown here is derived from an EMBL/GenBank/DDBJ whole genome shotgun (WGS) entry which is preliminary data.</text>
</comment>
<reference evidence="1" key="1">
    <citation type="submission" date="2023-07" db="EMBL/GenBank/DDBJ databases">
        <title>Black Yeasts Isolated from many extreme environments.</title>
        <authorList>
            <person name="Coleine C."/>
            <person name="Stajich J.E."/>
            <person name="Selbmann L."/>
        </authorList>
    </citation>
    <scope>NUCLEOTIDE SEQUENCE</scope>
    <source>
        <strain evidence="1">CCFEE 5714</strain>
    </source>
</reference>
<sequence>MSHSQPAPSDRHIRSGASFGGTLDHRRTQNKTFTIPRKPVPEKPVPKKPVGKRKPVGKPFAERKAQQSNLDAQALSAEPNAPLRRGDGKRAGPSTYSTQRDRSNDRHRSRGLRRLGSYSDLRTRAYYSSRTLPPVPDQQLAQQESQTPELPAPFGRHDDCRELFEKPLPRVPVDPPLTSTIARTGIGPATWRAGPERRRDATVLRPKTPQELERVVSQRVQFEWRNNPPEGPEVLLEDLSLDDLFPES</sequence>
<accession>A0ACC3N8N4</accession>
<proteinExistence type="predicted"/>
<organism evidence="1 2">
    <name type="scientific">Vermiconidia calcicola</name>
    <dbReference type="NCBI Taxonomy" id="1690605"/>
    <lineage>
        <taxon>Eukaryota</taxon>
        <taxon>Fungi</taxon>
        <taxon>Dikarya</taxon>
        <taxon>Ascomycota</taxon>
        <taxon>Pezizomycotina</taxon>
        <taxon>Dothideomycetes</taxon>
        <taxon>Dothideomycetidae</taxon>
        <taxon>Mycosphaerellales</taxon>
        <taxon>Extremaceae</taxon>
        <taxon>Vermiconidia</taxon>
    </lineage>
</organism>
<keyword evidence="2" id="KW-1185">Reference proteome</keyword>
<name>A0ACC3N8N4_9PEZI</name>
<evidence type="ECO:0000313" key="1">
    <source>
        <dbReference type="EMBL" id="KAK3711346.1"/>
    </source>
</evidence>
<dbReference type="Proteomes" id="UP001281147">
    <property type="component" value="Unassembled WGS sequence"/>
</dbReference>